<evidence type="ECO:0000313" key="2">
    <source>
        <dbReference type="Proteomes" id="UP001592582"/>
    </source>
</evidence>
<keyword evidence="2" id="KW-1185">Reference proteome</keyword>
<dbReference type="EMBL" id="JBHEZX010000013">
    <property type="protein sequence ID" value="MFC1412851.1"/>
    <property type="molecule type" value="Genomic_DNA"/>
</dbReference>
<gene>
    <name evidence="1" type="ORF">ACEZDG_26640</name>
</gene>
<name>A0ABV6VGV7_9ACTN</name>
<proteinExistence type="predicted"/>
<organism evidence="1 2">
    <name type="scientific">Streptacidiphilus alkalitolerans</name>
    <dbReference type="NCBI Taxonomy" id="3342712"/>
    <lineage>
        <taxon>Bacteria</taxon>
        <taxon>Bacillati</taxon>
        <taxon>Actinomycetota</taxon>
        <taxon>Actinomycetes</taxon>
        <taxon>Kitasatosporales</taxon>
        <taxon>Streptomycetaceae</taxon>
        <taxon>Streptacidiphilus</taxon>
    </lineage>
</organism>
<accession>A0ABV6VGV7</accession>
<comment type="caution">
    <text evidence="1">The sequence shown here is derived from an EMBL/GenBank/DDBJ whole genome shotgun (WGS) entry which is preliminary data.</text>
</comment>
<protein>
    <submittedName>
        <fullName evidence="1">Uncharacterized protein</fullName>
    </submittedName>
</protein>
<reference evidence="1 2" key="1">
    <citation type="submission" date="2024-09" db="EMBL/GenBank/DDBJ databases">
        <authorList>
            <person name="Lee S.D."/>
        </authorList>
    </citation>
    <scope>NUCLEOTIDE SEQUENCE [LARGE SCALE GENOMIC DNA]</scope>
    <source>
        <strain evidence="1 2">N1-1</strain>
    </source>
</reference>
<dbReference type="Proteomes" id="UP001592582">
    <property type="component" value="Unassembled WGS sequence"/>
</dbReference>
<sequence length="153" mass="15776">MYEQPKTVPAHRHAPVRAHNSSLHAQNQQPPGSGTAANTVGAQLTGHLAALHAATAAVRRATAEPARQAELDAALEQIAARISALSPTAAVIRSEAAHDQAKPAEELHEHAHALAGRLLVVAAARQDTATAMLACRRMDAHAAALQAAGRATG</sequence>
<evidence type="ECO:0000313" key="1">
    <source>
        <dbReference type="EMBL" id="MFC1412851.1"/>
    </source>
</evidence>